<dbReference type="Proteomes" id="UP000189701">
    <property type="component" value="Unplaced"/>
</dbReference>
<dbReference type="SUPFAM" id="SSF53098">
    <property type="entry name" value="Ribonuclease H-like"/>
    <property type="match status" value="1"/>
</dbReference>
<feature type="compositionally biased region" description="Basic residues" evidence="2">
    <location>
        <begin position="181"/>
        <end position="198"/>
    </location>
</feature>
<gene>
    <name evidence="5" type="primary">LOC104216565</name>
</gene>
<evidence type="ECO:0000256" key="1">
    <source>
        <dbReference type="SAM" id="Coils"/>
    </source>
</evidence>
<feature type="region of interest" description="Disordered" evidence="2">
    <location>
        <begin position="181"/>
        <end position="210"/>
    </location>
</feature>
<proteinExistence type="predicted"/>
<evidence type="ECO:0000256" key="2">
    <source>
        <dbReference type="SAM" id="MobiDB-lite"/>
    </source>
</evidence>
<dbReference type="InterPro" id="IPR012337">
    <property type="entry name" value="RNaseH-like_sf"/>
</dbReference>
<keyword evidence="1" id="KW-0175">Coiled coil</keyword>
<sequence>MAKNMVYNAINREEYEKISSRETAKEMWDKLEVTYEGTNKVKETRINLLVRDYELFQMKDGESIEEMFSRFKKILGDLKSFGRQIKSGEQVRKILRGLPTIWQPKVIVLECQDLDKISNDELRGDLIVFEKTRLDRQIQQEKKKTFDFKATMTKPENEEEEERGEQDENIAMLSKVVTNMMRKKRNSRRGKSNFRKSRMNNDNDKNDGSFYECGKHRHTQAECPELKKKLSKNFQKKKSFGAWSDEEEYDHQEITNMYFMAIKEDNNEDLWDLGLMADEGIGEEEDLGELGLMTDEGTSEVRLPTCLNYYELQEFVDIALVDIQRVLNEPKKIKREKTDWALKLEICEIERDMLQDKIDELQLQLKGLRKSTSHSSIRSNQITPHTPLIRTRNSTTCTSCDKIITTLTNAGIESEQKKTLKIPIIFLVFIVDNLATLLTIAGSRTTGDGFGDLNLLVKIILRALTIQDPSRLGLVTKLDGGIVTFGDKSKGNVNGVGRVPLTSTYDVDEVYLVDELDYNLLSISQLCNNDYEVHFKKYGWFTENESGKVILSRNRDRNVYTISNLDSFGNQICLASIIDDLWVWHRKLGHASMHTIHKRFKNDLVIGLPKVDFSKDQICDACQLGKQTRSSFKAKDIVSTTKPLQILHMDLFGPTRTASIGCRKYAFVRVDDFSRFIRVIFLSHKDEALRNFEVFSKKVQLEKGLRFMLTGA</sequence>
<dbReference type="InterPro" id="IPR001584">
    <property type="entry name" value="Integrase_cat-core"/>
</dbReference>
<dbReference type="InterPro" id="IPR025724">
    <property type="entry name" value="GAG-pre-integrase_dom"/>
</dbReference>
<feature type="coiled-coil region" evidence="1">
    <location>
        <begin position="344"/>
        <end position="371"/>
    </location>
</feature>
<dbReference type="AlphaFoldDB" id="A0A1U7VJ44"/>
<dbReference type="KEGG" id="nsy:104216565"/>
<keyword evidence="4" id="KW-1185">Reference proteome</keyword>
<dbReference type="GO" id="GO:0015074">
    <property type="term" value="P:DNA integration"/>
    <property type="evidence" value="ECO:0007669"/>
    <property type="project" value="InterPro"/>
</dbReference>
<name>A0A1U7VJ44_NICSY</name>
<dbReference type="Gene3D" id="3.30.420.10">
    <property type="entry name" value="Ribonuclease H-like superfamily/Ribonuclease H"/>
    <property type="match status" value="1"/>
</dbReference>
<dbReference type="eggNOG" id="KOG0017">
    <property type="taxonomic scope" value="Eukaryota"/>
</dbReference>
<dbReference type="PROSITE" id="PS50994">
    <property type="entry name" value="INTEGRASE"/>
    <property type="match status" value="1"/>
</dbReference>
<feature type="domain" description="Integrase catalytic" evidence="3">
    <location>
        <begin position="639"/>
        <end position="712"/>
    </location>
</feature>
<dbReference type="RefSeq" id="XP_009764941.1">
    <property type="nucleotide sequence ID" value="XM_009766639.1"/>
</dbReference>
<dbReference type="GO" id="GO:0003676">
    <property type="term" value="F:nucleic acid binding"/>
    <property type="evidence" value="ECO:0007669"/>
    <property type="project" value="InterPro"/>
</dbReference>
<accession>A0A1U7VJ44</accession>
<reference evidence="4" key="1">
    <citation type="journal article" date="2013" name="Genome Biol.">
        <title>Reference genomes and transcriptomes of Nicotiana sylvestris and Nicotiana tomentosiformis.</title>
        <authorList>
            <person name="Sierro N."/>
            <person name="Battey J.N."/>
            <person name="Ouadi S."/>
            <person name="Bovet L."/>
            <person name="Goepfert S."/>
            <person name="Bakaher N."/>
            <person name="Peitsch M.C."/>
            <person name="Ivanov N.V."/>
        </authorList>
    </citation>
    <scope>NUCLEOTIDE SEQUENCE [LARGE SCALE GENOMIC DNA]</scope>
</reference>
<organism evidence="4 5">
    <name type="scientific">Nicotiana sylvestris</name>
    <name type="common">Wood tobacco</name>
    <name type="synonym">South American tobacco</name>
    <dbReference type="NCBI Taxonomy" id="4096"/>
    <lineage>
        <taxon>Eukaryota</taxon>
        <taxon>Viridiplantae</taxon>
        <taxon>Streptophyta</taxon>
        <taxon>Embryophyta</taxon>
        <taxon>Tracheophyta</taxon>
        <taxon>Spermatophyta</taxon>
        <taxon>Magnoliopsida</taxon>
        <taxon>eudicotyledons</taxon>
        <taxon>Gunneridae</taxon>
        <taxon>Pentapetalae</taxon>
        <taxon>asterids</taxon>
        <taxon>lamiids</taxon>
        <taxon>Solanales</taxon>
        <taxon>Solanaceae</taxon>
        <taxon>Nicotianoideae</taxon>
        <taxon>Nicotianeae</taxon>
        <taxon>Nicotiana</taxon>
    </lineage>
</organism>
<dbReference type="PANTHER" id="PTHR34676">
    <property type="entry name" value="DUF4219 DOMAIN-CONTAINING PROTEIN-RELATED"/>
    <property type="match status" value="1"/>
</dbReference>
<dbReference type="OrthoDB" id="1433762at2759"/>
<evidence type="ECO:0000259" key="3">
    <source>
        <dbReference type="PROSITE" id="PS50994"/>
    </source>
</evidence>
<evidence type="ECO:0000313" key="4">
    <source>
        <dbReference type="Proteomes" id="UP000189701"/>
    </source>
</evidence>
<dbReference type="Pfam" id="PF14223">
    <property type="entry name" value="Retrotran_gag_2"/>
    <property type="match status" value="1"/>
</dbReference>
<feature type="non-terminal residue" evidence="5">
    <location>
        <position position="712"/>
    </location>
</feature>
<dbReference type="Pfam" id="PF13976">
    <property type="entry name" value="gag_pre-integrs"/>
    <property type="match status" value="1"/>
</dbReference>
<dbReference type="PANTHER" id="PTHR34676:SF28">
    <property type="entry name" value="ZINC FINGER, CCHC-TYPE, RIBONUCLEASE H-LIKE DOMAIN, GAG-PRE-INTEGRASE DOMAIN PROTEIN-RELATED"/>
    <property type="match status" value="1"/>
</dbReference>
<evidence type="ECO:0000313" key="5">
    <source>
        <dbReference type="RefSeq" id="XP_009764941.1"/>
    </source>
</evidence>
<dbReference type="GeneID" id="104216565"/>
<reference evidence="5" key="2">
    <citation type="submission" date="2025-08" db="UniProtKB">
        <authorList>
            <consortium name="RefSeq"/>
        </authorList>
    </citation>
    <scope>IDENTIFICATION</scope>
    <source>
        <tissue evidence="5">Leaf</tissue>
    </source>
</reference>
<protein>
    <submittedName>
        <fullName evidence="5">Uncharacterized protein LOC104216565</fullName>
    </submittedName>
</protein>
<dbReference type="InterPro" id="IPR036397">
    <property type="entry name" value="RNaseH_sf"/>
</dbReference>